<accession>A0AAE0JKK9</accession>
<dbReference type="AlphaFoldDB" id="A0AAE0JKK9"/>
<feature type="compositionally biased region" description="Pro residues" evidence="2">
    <location>
        <begin position="95"/>
        <end position="105"/>
    </location>
</feature>
<comment type="caution">
    <text evidence="3">The sequence shown here is derived from an EMBL/GenBank/DDBJ whole genome shotgun (WGS) entry which is preliminary data.</text>
</comment>
<sequence length="828" mass="88894">MADSTSWLRRFQQSRAQPPKQQPQPIITSTSEDSFVTSVTTIDRSGNASPLSHPAAISKHHINGGGIRVVSNAGSGNGSGSGGIGGNATGTGPLPQMPPPPPPKTPTAGVFSSGASTASLRRPSLPHQKSPSDSNVNGTSNRLLRSRPSATFQRVSSLLNLGGGGNGTNSPSATAPSSPSFSSGRPREGSGGSTSRFTFFRPLTPSAAAAPAPSLSALPLSNWSATNGEDEDDWLGGLRRNAARESPWHNPNLMQMAETLQAVMMTKGDSMAPLPVQYNSLVHNVLEGFAHLTKRLQALEQELAELKNLREKELEQFRGISEEWIQREDGYKAEIKRLEVVLAKESKDGLASVTLARQDTLIDRSGSKRFQARLKRMSTTADRDRAGESDYDEDKVVNERFGGETTRDGTRYGIRESSLRNLPVDNDVRISQLVKKRAAEDKRRRRSQLQHSMVPSPPSVEETLVDSLSSLSPPSPTKPYSGPRSSQNQYMGSVNSQIYSPSTSSSSTASTASPEASRSLSHRRNINNLVIETGDVSTAVNPRQRRIFSYIEGEAEVLGTANTASDDRQHPFQDYYEFANTLRQQEGRSDTQPLAGTNGIDLPDRNSTSKLLTTAEDFMNKPSSTRPAEEDSTTSFMGTSSKSSNLTGLTPSNSTGSVIWVGKRNSRAAAAAVTSSSAAEVDQPSYYETSVGVGVGGGNYELGEITSTTAVEVPSTKYYHYSPTMTTATATSPRLAPELGPGSGAGPTIPPRTTSHQQQQHKVGSVSPIKDRFEQLFEQQKQQKQSQPQNETSPARVAAAQKGDKDTTKSPMNKNHVSATVAMFNEGT</sequence>
<feature type="compositionally biased region" description="Low complexity" evidence="2">
    <location>
        <begin position="13"/>
        <end position="25"/>
    </location>
</feature>
<evidence type="ECO:0000313" key="3">
    <source>
        <dbReference type="EMBL" id="KAK3351349.1"/>
    </source>
</evidence>
<dbReference type="EMBL" id="JAUEPP010000002">
    <property type="protein sequence ID" value="KAK3351349.1"/>
    <property type="molecule type" value="Genomic_DNA"/>
</dbReference>
<feature type="compositionally biased region" description="Gly residues" evidence="2">
    <location>
        <begin position="75"/>
        <end position="89"/>
    </location>
</feature>
<feature type="region of interest" description="Disordered" evidence="2">
    <location>
        <begin position="435"/>
        <end position="521"/>
    </location>
</feature>
<protein>
    <submittedName>
        <fullName evidence="3">Uncharacterized protein</fullName>
    </submittedName>
</protein>
<feature type="region of interest" description="Disordered" evidence="2">
    <location>
        <begin position="1"/>
        <end position="198"/>
    </location>
</feature>
<organism evidence="3 4">
    <name type="scientific">Neurospora tetraspora</name>
    <dbReference type="NCBI Taxonomy" id="94610"/>
    <lineage>
        <taxon>Eukaryota</taxon>
        <taxon>Fungi</taxon>
        <taxon>Dikarya</taxon>
        <taxon>Ascomycota</taxon>
        <taxon>Pezizomycotina</taxon>
        <taxon>Sordariomycetes</taxon>
        <taxon>Sordariomycetidae</taxon>
        <taxon>Sordariales</taxon>
        <taxon>Sordariaceae</taxon>
        <taxon>Neurospora</taxon>
    </lineage>
</organism>
<feature type="compositionally biased region" description="Basic and acidic residues" evidence="2">
    <location>
        <begin position="381"/>
        <end position="391"/>
    </location>
</feature>
<dbReference type="GeneID" id="87861394"/>
<proteinExistence type="predicted"/>
<feature type="compositionally biased region" description="Polar residues" evidence="2">
    <location>
        <begin position="633"/>
        <end position="654"/>
    </location>
</feature>
<evidence type="ECO:0000256" key="2">
    <source>
        <dbReference type="SAM" id="MobiDB-lite"/>
    </source>
</evidence>
<name>A0AAE0JKK9_9PEZI</name>
<feature type="compositionally biased region" description="Polar residues" evidence="2">
    <location>
        <begin position="809"/>
        <end position="818"/>
    </location>
</feature>
<feature type="region of interest" description="Disordered" evidence="2">
    <location>
        <begin position="618"/>
        <end position="654"/>
    </location>
</feature>
<dbReference type="RefSeq" id="XP_062684644.1">
    <property type="nucleotide sequence ID" value="XM_062824240.1"/>
</dbReference>
<feature type="region of interest" description="Disordered" evidence="2">
    <location>
        <begin position="372"/>
        <end position="391"/>
    </location>
</feature>
<feature type="region of interest" description="Disordered" evidence="2">
    <location>
        <begin position="730"/>
        <end position="828"/>
    </location>
</feature>
<feature type="compositionally biased region" description="Polar residues" evidence="2">
    <location>
        <begin position="751"/>
        <end position="762"/>
    </location>
</feature>
<feature type="compositionally biased region" description="Low complexity" evidence="2">
    <location>
        <begin position="168"/>
        <end position="184"/>
    </location>
</feature>
<reference evidence="3" key="1">
    <citation type="journal article" date="2023" name="Mol. Phylogenet. Evol.">
        <title>Genome-scale phylogeny and comparative genomics of the fungal order Sordariales.</title>
        <authorList>
            <person name="Hensen N."/>
            <person name="Bonometti L."/>
            <person name="Westerberg I."/>
            <person name="Brannstrom I.O."/>
            <person name="Guillou S."/>
            <person name="Cros-Aarteil S."/>
            <person name="Calhoun S."/>
            <person name="Haridas S."/>
            <person name="Kuo A."/>
            <person name="Mondo S."/>
            <person name="Pangilinan J."/>
            <person name="Riley R."/>
            <person name="LaButti K."/>
            <person name="Andreopoulos B."/>
            <person name="Lipzen A."/>
            <person name="Chen C."/>
            <person name="Yan M."/>
            <person name="Daum C."/>
            <person name="Ng V."/>
            <person name="Clum A."/>
            <person name="Steindorff A."/>
            <person name="Ohm R.A."/>
            <person name="Martin F."/>
            <person name="Silar P."/>
            <person name="Natvig D.O."/>
            <person name="Lalanne C."/>
            <person name="Gautier V."/>
            <person name="Ament-Velasquez S.L."/>
            <person name="Kruys A."/>
            <person name="Hutchinson M.I."/>
            <person name="Powell A.J."/>
            <person name="Barry K."/>
            <person name="Miller A.N."/>
            <person name="Grigoriev I.V."/>
            <person name="Debuchy R."/>
            <person name="Gladieux P."/>
            <person name="Hiltunen Thoren M."/>
            <person name="Johannesson H."/>
        </authorList>
    </citation>
    <scope>NUCLEOTIDE SEQUENCE</scope>
    <source>
        <strain evidence="3">CBS 560.94</strain>
    </source>
</reference>
<feature type="coiled-coil region" evidence="1">
    <location>
        <begin position="289"/>
        <end position="323"/>
    </location>
</feature>
<evidence type="ECO:0000256" key="1">
    <source>
        <dbReference type="SAM" id="Coils"/>
    </source>
</evidence>
<feature type="compositionally biased region" description="Polar residues" evidence="2">
    <location>
        <begin position="127"/>
        <end position="155"/>
    </location>
</feature>
<feature type="compositionally biased region" description="Low complexity" evidence="2">
    <location>
        <begin position="776"/>
        <end position="789"/>
    </location>
</feature>
<reference evidence="3" key="2">
    <citation type="submission" date="2023-06" db="EMBL/GenBank/DDBJ databases">
        <authorList>
            <consortium name="Lawrence Berkeley National Laboratory"/>
            <person name="Haridas S."/>
            <person name="Hensen N."/>
            <person name="Bonometti L."/>
            <person name="Westerberg I."/>
            <person name="Brannstrom I.O."/>
            <person name="Guillou S."/>
            <person name="Cros-Aarteil S."/>
            <person name="Calhoun S."/>
            <person name="Kuo A."/>
            <person name="Mondo S."/>
            <person name="Pangilinan J."/>
            <person name="Riley R."/>
            <person name="Labutti K."/>
            <person name="Andreopoulos B."/>
            <person name="Lipzen A."/>
            <person name="Chen C."/>
            <person name="Yanf M."/>
            <person name="Daum C."/>
            <person name="Ng V."/>
            <person name="Clum A."/>
            <person name="Steindorff A."/>
            <person name="Ohm R."/>
            <person name="Martin F."/>
            <person name="Silar P."/>
            <person name="Natvig D."/>
            <person name="Lalanne C."/>
            <person name="Gautier V."/>
            <person name="Ament-Velasquez S.L."/>
            <person name="Kruys A."/>
            <person name="Hutchinson M.I."/>
            <person name="Powell A.J."/>
            <person name="Barry K."/>
            <person name="Miller A.N."/>
            <person name="Grigoriev I.V."/>
            <person name="Debuchy R."/>
            <person name="Gladieux P."/>
            <person name="Thoren M.H."/>
            <person name="Johannesson H."/>
        </authorList>
    </citation>
    <scope>NUCLEOTIDE SEQUENCE</scope>
    <source>
        <strain evidence="3">CBS 560.94</strain>
    </source>
</reference>
<gene>
    <name evidence="3" type="ORF">B0H65DRAFT_419855</name>
</gene>
<feature type="compositionally biased region" description="Low complexity" evidence="2">
    <location>
        <begin position="500"/>
        <end position="519"/>
    </location>
</feature>
<feature type="compositionally biased region" description="Polar residues" evidence="2">
    <location>
        <begin position="483"/>
        <end position="499"/>
    </location>
</feature>
<feature type="compositionally biased region" description="Polar residues" evidence="2">
    <location>
        <begin position="26"/>
        <end position="50"/>
    </location>
</feature>
<keyword evidence="4" id="KW-1185">Reference proteome</keyword>
<evidence type="ECO:0000313" key="4">
    <source>
        <dbReference type="Proteomes" id="UP001278500"/>
    </source>
</evidence>
<keyword evidence="1" id="KW-0175">Coiled coil</keyword>
<feature type="region of interest" description="Disordered" evidence="2">
    <location>
        <begin position="586"/>
        <end position="606"/>
    </location>
</feature>
<dbReference type="Proteomes" id="UP001278500">
    <property type="component" value="Unassembled WGS sequence"/>
</dbReference>